<dbReference type="AlphaFoldDB" id="A0A9Q0F2P5"/>
<dbReference type="FunFam" id="3.90.1140.10:FF:000007">
    <property type="entry name" value="Cyclic phosphodiesterase"/>
    <property type="match status" value="1"/>
</dbReference>
<evidence type="ECO:0000313" key="1">
    <source>
        <dbReference type="EMBL" id="KAJ4823901.1"/>
    </source>
</evidence>
<dbReference type="OrthoDB" id="514292at2759"/>
<dbReference type="PANTHER" id="PTHR28141">
    <property type="entry name" value="2',3'-CYCLIC-NUCLEOTIDE 3'-PHOSPHODIESTERASE"/>
    <property type="match status" value="1"/>
</dbReference>
<reference evidence="1" key="2">
    <citation type="journal article" date="2023" name="Plants (Basel)">
        <title>Annotation of the Turnera subulata (Passifloraceae) Draft Genome Reveals the S-Locus Evolved after the Divergence of Turneroideae from Passifloroideae in a Stepwise Manner.</title>
        <authorList>
            <person name="Henning P.M."/>
            <person name="Roalson E.H."/>
            <person name="Mir W."/>
            <person name="McCubbin A.G."/>
            <person name="Shore J.S."/>
        </authorList>
    </citation>
    <scope>NUCLEOTIDE SEQUENCE</scope>
    <source>
        <strain evidence="1">F60SS</strain>
    </source>
</reference>
<dbReference type="PIRSF" id="PIRSF017903">
    <property type="entry name" value="CPDase_plant"/>
    <property type="match status" value="1"/>
</dbReference>
<proteinExistence type="predicted"/>
<evidence type="ECO:0000313" key="2">
    <source>
        <dbReference type="Proteomes" id="UP001141552"/>
    </source>
</evidence>
<dbReference type="PANTHER" id="PTHR28141:SF1">
    <property type="entry name" value="2',3'-CYCLIC-NUCLEOTIDE 3'-PHOSPHODIESTERASE"/>
    <property type="match status" value="1"/>
</dbReference>
<sequence>MASTAPSSAVPVDPEGGNKKKSVYSVWAIPPEDVAPRLRKLMDGLRSEFGGPQFPPHVTVVGAISLTEQDALDMFKAACDGLRAYTAAVDRVATGTFFYQCVYLLLHPAAEVVEASDRCSGHFGYQRSTPYMPHLSLLYADLTDDQKQKALEKANALDESINGLSFPISRLALWKTDTEDKTLTSWEKVAECSLSPN</sequence>
<gene>
    <name evidence="1" type="ORF">Tsubulata_026747</name>
</gene>
<evidence type="ECO:0008006" key="3">
    <source>
        <dbReference type="Google" id="ProtNLM"/>
    </source>
</evidence>
<dbReference type="GO" id="GO:0004113">
    <property type="term" value="F:2',3'-cyclic-nucleotide 3'-phosphodiesterase activity"/>
    <property type="evidence" value="ECO:0007669"/>
    <property type="project" value="TreeGrafter"/>
</dbReference>
<dbReference type="InterPro" id="IPR012386">
    <property type="entry name" value="Cyclic-nucl_3Pdiesterase"/>
</dbReference>
<dbReference type="GO" id="GO:0009187">
    <property type="term" value="P:cyclic nucleotide metabolic process"/>
    <property type="evidence" value="ECO:0007669"/>
    <property type="project" value="TreeGrafter"/>
</dbReference>
<protein>
    <recommendedName>
        <fullName evidence="3">Cyclic phosphodiesterase</fullName>
    </recommendedName>
</protein>
<dbReference type="SUPFAM" id="SSF55144">
    <property type="entry name" value="LigT-like"/>
    <property type="match status" value="1"/>
</dbReference>
<keyword evidence="2" id="KW-1185">Reference proteome</keyword>
<dbReference type="Proteomes" id="UP001141552">
    <property type="component" value="Unassembled WGS sequence"/>
</dbReference>
<accession>A0A9Q0F2P5</accession>
<reference evidence="1" key="1">
    <citation type="submission" date="2022-02" db="EMBL/GenBank/DDBJ databases">
        <authorList>
            <person name="Henning P.M."/>
            <person name="McCubbin A.G."/>
            <person name="Shore J.S."/>
        </authorList>
    </citation>
    <scope>NUCLEOTIDE SEQUENCE</scope>
    <source>
        <strain evidence="1">F60SS</strain>
        <tissue evidence="1">Leaves</tissue>
    </source>
</reference>
<dbReference type="InterPro" id="IPR009097">
    <property type="entry name" value="Cyclic_Pdiesterase"/>
</dbReference>
<name>A0A9Q0F2P5_9ROSI</name>
<dbReference type="Pfam" id="PF13563">
    <property type="entry name" value="2_5_RNA_ligase2"/>
    <property type="match status" value="1"/>
</dbReference>
<comment type="caution">
    <text evidence="1">The sequence shown here is derived from an EMBL/GenBank/DDBJ whole genome shotgun (WGS) entry which is preliminary data.</text>
</comment>
<dbReference type="EMBL" id="JAKUCV010007325">
    <property type="protein sequence ID" value="KAJ4823901.1"/>
    <property type="molecule type" value="Genomic_DNA"/>
</dbReference>
<organism evidence="1 2">
    <name type="scientific">Turnera subulata</name>
    <dbReference type="NCBI Taxonomy" id="218843"/>
    <lineage>
        <taxon>Eukaryota</taxon>
        <taxon>Viridiplantae</taxon>
        <taxon>Streptophyta</taxon>
        <taxon>Embryophyta</taxon>
        <taxon>Tracheophyta</taxon>
        <taxon>Spermatophyta</taxon>
        <taxon>Magnoliopsida</taxon>
        <taxon>eudicotyledons</taxon>
        <taxon>Gunneridae</taxon>
        <taxon>Pentapetalae</taxon>
        <taxon>rosids</taxon>
        <taxon>fabids</taxon>
        <taxon>Malpighiales</taxon>
        <taxon>Passifloraceae</taxon>
        <taxon>Turnera</taxon>
    </lineage>
</organism>
<dbReference type="Gene3D" id="3.90.1140.10">
    <property type="entry name" value="Cyclic phosphodiesterase"/>
    <property type="match status" value="1"/>
</dbReference>